<dbReference type="RefSeq" id="WP_349280505.1">
    <property type="nucleotide sequence ID" value="NZ_CBCSCU010000010.1"/>
</dbReference>
<organism evidence="2">
    <name type="scientific">Polaromonas hydrogenivorans</name>
    <dbReference type="NCBI Taxonomy" id="335476"/>
    <lineage>
        <taxon>Bacteria</taxon>
        <taxon>Pseudomonadati</taxon>
        <taxon>Pseudomonadota</taxon>
        <taxon>Betaproteobacteria</taxon>
        <taxon>Burkholderiales</taxon>
        <taxon>Comamonadaceae</taxon>
        <taxon>Polaromonas</taxon>
    </lineage>
</organism>
<dbReference type="Pfam" id="PF00534">
    <property type="entry name" value="Glycos_transf_1"/>
    <property type="match status" value="1"/>
</dbReference>
<dbReference type="SUPFAM" id="SSF53756">
    <property type="entry name" value="UDP-Glycosyltransferase/glycogen phosphorylase"/>
    <property type="match status" value="1"/>
</dbReference>
<keyword evidence="2" id="KW-0808">Transferase</keyword>
<dbReference type="EC" id="2.4.-.-" evidence="2"/>
<dbReference type="PANTHER" id="PTHR12526:SF637">
    <property type="entry name" value="GLYCOSYLTRANSFERASE EPSF-RELATED"/>
    <property type="match status" value="1"/>
</dbReference>
<name>A0AAU7LU98_9BURK</name>
<dbReference type="InterPro" id="IPR001296">
    <property type="entry name" value="Glyco_trans_1"/>
</dbReference>
<dbReference type="GO" id="GO:0016757">
    <property type="term" value="F:glycosyltransferase activity"/>
    <property type="evidence" value="ECO:0007669"/>
    <property type="project" value="UniProtKB-KW"/>
</dbReference>
<evidence type="ECO:0000259" key="1">
    <source>
        <dbReference type="Pfam" id="PF00534"/>
    </source>
</evidence>
<dbReference type="EMBL" id="CP157675">
    <property type="protein sequence ID" value="XBP71166.1"/>
    <property type="molecule type" value="Genomic_DNA"/>
</dbReference>
<reference evidence="2" key="1">
    <citation type="submission" date="2024-05" db="EMBL/GenBank/DDBJ databases">
        <authorList>
            <person name="Bunk B."/>
            <person name="Swiderski J."/>
            <person name="Sproer C."/>
            <person name="Thiel V."/>
        </authorList>
    </citation>
    <scope>NUCLEOTIDE SEQUENCE</scope>
    <source>
        <strain evidence="2">DSM 17735</strain>
    </source>
</reference>
<accession>A0AAU7LU98</accession>
<dbReference type="Gene3D" id="3.40.50.2000">
    <property type="entry name" value="Glycogen Phosphorylase B"/>
    <property type="match status" value="2"/>
</dbReference>
<protein>
    <submittedName>
        <fullName evidence="2">Glycosyltransferase family 4 protein</fullName>
        <ecNumber evidence="2">2.4.-.-</ecNumber>
    </submittedName>
</protein>
<dbReference type="CDD" id="cd03801">
    <property type="entry name" value="GT4_PimA-like"/>
    <property type="match status" value="1"/>
</dbReference>
<sequence>MKPVHVRAFYPADPVGVVPGGVDTFLRGILKYAPDDLRFSLVGMTTDEAARPCGRWTRCQLGQREFDFFPVVRVADAGQRSRIPLSLRYTAATALRLRELRVGFDVFEFHRIEPVLLFLSDARPKNAFFHQDMAVIRSDKADIVWRHMPGLYFSIERRAVNALSSAWCVRQEGVRAMHARYPSQAEAIRFVPTWVDTEVFSPLDDAARQALRMRLAAELGLDAGSAWVISVGRLDSQKDPELMLAAVARLVAQGSDLTWLVVGDGVLRAGLERRVADAGLQMRVRFLGLKAPAQIADLMRAADVFALSSAYEGMPMAALEALGSGLPVATTDVGEVRQVVRPGLNGSISADRSEEGFAACLAEVLAQRESYRGEPAVQAIKPFQPAKVLAPVFDTYRQLGRHFREQAPLAENQTRNIE</sequence>
<keyword evidence="2" id="KW-0328">Glycosyltransferase</keyword>
<feature type="domain" description="Glycosyl transferase family 1" evidence="1">
    <location>
        <begin position="217"/>
        <end position="371"/>
    </location>
</feature>
<dbReference type="AlphaFoldDB" id="A0AAU7LU98"/>
<evidence type="ECO:0000313" key="2">
    <source>
        <dbReference type="EMBL" id="XBP71166.1"/>
    </source>
</evidence>
<dbReference type="PANTHER" id="PTHR12526">
    <property type="entry name" value="GLYCOSYLTRANSFERASE"/>
    <property type="match status" value="1"/>
</dbReference>
<proteinExistence type="predicted"/>
<gene>
    <name evidence="2" type="ORF">ABLV49_05000</name>
</gene>